<proteinExistence type="predicted"/>
<dbReference type="PANTHER" id="PTHR10509:SF14">
    <property type="entry name" value="CAFFEOYL-COA O-METHYLTRANSFERASE 3-RELATED"/>
    <property type="match status" value="1"/>
</dbReference>
<sequence>MAKASLNLTDQLYEYLLQHSLREPELVRELREETARMLMYAMQTPPEETQFIAWLLTLTNAKRMLEIGTFTGYTTLWAALTMPDDAKIVACDVADKWVNVGKKYWQQAGVAHKIDLRIAPALQTLDQLLQNHFANYFDFVYIDADKENYWNYYERALMLVRPGGIIGIDNVLWGGSVVNELNQSADVKAIREFNQRLHQDQRIAAMSLHPIGDGLTLVIRK</sequence>
<name>A0A2Z2H5S2_9CHLR</name>
<keyword evidence="2" id="KW-0808">Transferase</keyword>
<keyword evidence="1" id="KW-0489">Methyltransferase</keyword>
<dbReference type="InterPro" id="IPR050362">
    <property type="entry name" value="Cation-dep_OMT"/>
</dbReference>
<dbReference type="PANTHER" id="PTHR10509">
    <property type="entry name" value="O-METHYLTRANSFERASE-RELATED"/>
    <property type="match status" value="1"/>
</dbReference>
<dbReference type="GO" id="GO:0008171">
    <property type="term" value="F:O-methyltransferase activity"/>
    <property type="evidence" value="ECO:0007669"/>
    <property type="project" value="InterPro"/>
</dbReference>
<dbReference type="GO" id="GO:0032259">
    <property type="term" value="P:methylation"/>
    <property type="evidence" value="ECO:0007669"/>
    <property type="project" value="UniProtKB-KW"/>
</dbReference>
<dbReference type="InterPro" id="IPR002935">
    <property type="entry name" value="SAM_O-MeTrfase"/>
</dbReference>
<dbReference type="EMBL" id="KX765816">
    <property type="protein sequence ID" value="ARR97035.1"/>
    <property type="molecule type" value="Genomic_DNA"/>
</dbReference>
<accession>A0A2Z2H5S2</accession>
<evidence type="ECO:0000313" key="4">
    <source>
        <dbReference type="EMBL" id="ARR97035.1"/>
    </source>
</evidence>
<evidence type="ECO:0000256" key="1">
    <source>
        <dbReference type="ARBA" id="ARBA00022603"/>
    </source>
</evidence>
<dbReference type="PROSITE" id="PS51682">
    <property type="entry name" value="SAM_OMT_I"/>
    <property type="match status" value="1"/>
</dbReference>
<dbReference type="CDD" id="cd02440">
    <property type="entry name" value="AdoMet_MTases"/>
    <property type="match status" value="1"/>
</dbReference>
<dbReference type="SUPFAM" id="SSF53335">
    <property type="entry name" value="S-adenosyl-L-methionine-dependent methyltransferases"/>
    <property type="match status" value="1"/>
</dbReference>
<dbReference type="Gene3D" id="3.40.50.150">
    <property type="entry name" value="Vaccinia Virus protein VP39"/>
    <property type="match status" value="1"/>
</dbReference>
<evidence type="ECO:0000256" key="2">
    <source>
        <dbReference type="ARBA" id="ARBA00022679"/>
    </source>
</evidence>
<dbReference type="Pfam" id="PF01596">
    <property type="entry name" value="Methyltransf_3"/>
    <property type="match status" value="1"/>
</dbReference>
<evidence type="ECO:0000256" key="3">
    <source>
        <dbReference type="ARBA" id="ARBA00022691"/>
    </source>
</evidence>
<reference evidence="4" key="1">
    <citation type="journal article" date="2016" name="Angew. Chem. Int. Ed. Engl.">
        <title>Discovery of a Mosaic-Like Biosynthetic Assembly Line with a Decarboxylative Off-Loading Mechanism through a Combination of Genome Mining and Imaging.</title>
        <authorList>
            <person name="Mir Mohseni M."/>
            <person name="Hoever T."/>
            <person name="Barra L."/>
            <person name="Kaiser M."/>
            <person name="Dorrestein P.C."/>
            <person name="Dickschat J.S."/>
            <person name="Schaeberle T.F."/>
        </authorList>
    </citation>
    <scope>NUCLEOTIDE SEQUENCE</scope>
    <source>
        <strain evidence="4">B060</strain>
    </source>
</reference>
<dbReference type="InterPro" id="IPR029063">
    <property type="entry name" value="SAM-dependent_MTases_sf"/>
</dbReference>
<dbReference type="GO" id="GO:0008757">
    <property type="term" value="F:S-adenosylmethionine-dependent methyltransferase activity"/>
    <property type="evidence" value="ECO:0007669"/>
    <property type="project" value="TreeGrafter"/>
</dbReference>
<organism evidence="4">
    <name type="scientific">Herpetosiphon sp. B060</name>
    <dbReference type="NCBI Taxonomy" id="2002978"/>
    <lineage>
        <taxon>Bacteria</taxon>
        <taxon>Bacillati</taxon>
        <taxon>Chloroflexota</taxon>
        <taxon>Chloroflexia</taxon>
        <taxon>Herpetosiphonales</taxon>
        <taxon>Herpetosiphonaceae</taxon>
        <taxon>Herpetosiphon</taxon>
    </lineage>
</organism>
<keyword evidence="3" id="KW-0949">S-adenosyl-L-methionine</keyword>
<protein>
    <submittedName>
        <fullName evidence="4">SphB</fullName>
    </submittedName>
</protein>
<dbReference type="AlphaFoldDB" id="A0A2Z2H5S2"/>